<feature type="region of interest" description="Disordered" evidence="1">
    <location>
        <begin position="1"/>
        <end position="117"/>
    </location>
</feature>
<feature type="region of interest" description="Disordered" evidence="1">
    <location>
        <begin position="163"/>
        <end position="191"/>
    </location>
</feature>
<feature type="compositionally biased region" description="Polar residues" evidence="1">
    <location>
        <begin position="280"/>
        <end position="290"/>
    </location>
</feature>
<evidence type="ECO:0000313" key="3">
    <source>
        <dbReference type="Proteomes" id="UP000541444"/>
    </source>
</evidence>
<dbReference type="PANTHER" id="PTHR33700">
    <property type="entry name" value="MYB-LIKE PROTEIN X"/>
    <property type="match status" value="1"/>
</dbReference>
<reference evidence="2 3" key="1">
    <citation type="journal article" date="2020" name="IScience">
        <title>Genome Sequencing of the Endangered Kingdonia uniflora (Circaeasteraceae, Ranunculales) Reveals Potential Mechanisms of Evolutionary Specialization.</title>
        <authorList>
            <person name="Sun Y."/>
            <person name="Deng T."/>
            <person name="Zhang A."/>
            <person name="Moore M.J."/>
            <person name="Landis J.B."/>
            <person name="Lin N."/>
            <person name="Zhang H."/>
            <person name="Zhang X."/>
            <person name="Huang J."/>
            <person name="Zhang X."/>
            <person name="Sun H."/>
            <person name="Wang H."/>
        </authorList>
    </citation>
    <scope>NUCLEOTIDE SEQUENCE [LARGE SCALE GENOMIC DNA]</scope>
    <source>
        <strain evidence="2">TB1705</strain>
        <tissue evidence="2">Leaf</tissue>
    </source>
</reference>
<feature type="compositionally biased region" description="Basic and acidic residues" evidence="1">
    <location>
        <begin position="1"/>
        <end position="28"/>
    </location>
</feature>
<feature type="compositionally biased region" description="Polar residues" evidence="1">
    <location>
        <begin position="250"/>
        <end position="261"/>
    </location>
</feature>
<evidence type="ECO:0000313" key="2">
    <source>
        <dbReference type="EMBL" id="KAF6138685.1"/>
    </source>
</evidence>
<organism evidence="2 3">
    <name type="scientific">Kingdonia uniflora</name>
    <dbReference type="NCBI Taxonomy" id="39325"/>
    <lineage>
        <taxon>Eukaryota</taxon>
        <taxon>Viridiplantae</taxon>
        <taxon>Streptophyta</taxon>
        <taxon>Embryophyta</taxon>
        <taxon>Tracheophyta</taxon>
        <taxon>Spermatophyta</taxon>
        <taxon>Magnoliopsida</taxon>
        <taxon>Ranunculales</taxon>
        <taxon>Circaeasteraceae</taxon>
        <taxon>Kingdonia</taxon>
    </lineage>
</organism>
<feature type="compositionally biased region" description="Basic and acidic residues" evidence="1">
    <location>
        <begin position="228"/>
        <end position="238"/>
    </location>
</feature>
<keyword evidence="3" id="KW-1185">Reference proteome</keyword>
<comment type="caution">
    <text evidence="2">The sequence shown here is derived from an EMBL/GenBank/DDBJ whole genome shotgun (WGS) entry which is preliminary data.</text>
</comment>
<feature type="compositionally biased region" description="Polar residues" evidence="1">
    <location>
        <begin position="88"/>
        <end position="117"/>
    </location>
</feature>
<accession>A0A7J7L7Q2</accession>
<dbReference type="OrthoDB" id="1928179at2759"/>
<feature type="compositionally biased region" description="Basic and acidic residues" evidence="1">
    <location>
        <begin position="174"/>
        <end position="183"/>
    </location>
</feature>
<feature type="compositionally biased region" description="Polar residues" evidence="1">
    <location>
        <begin position="212"/>
        <end position="226"/>
    </location>
</feature>
<dbReference type="Proteomes" id="UP000541444">
    <property type="component" value="Unassembled WGS sequence"/>
</dbReference>
<protein>
    <submittedName>
        <fullName evidence="2">Uncharacterized protein</fullName>
    </submittedName>
</protein>
<gene>
    <name evidence="2" type="ORF">GIB67_009879</name>
</gene>
<proteinExistence type="predicted"/>
<dbReference type="PANTHER" id="PTHR33700:SF25">
    <property type="entry name" value="TRANSMEMBRANE PROTEIN"/>
    <property type="match status" value="1"/>
</dbReference>
<evidence type="ECO:0000256" key="1">
    <source>
        <dbReference type="SAM" id="MobiDB-lite"/>
    </source>
</evidence>
<dbReference type="EMBL" id="JACGCM010002558">
    <property type="protein sequence ID" value="KAF6138685.1"/>
    <property type="molecule type" value="Genomic_DNA"/>
</dbReference>
<sequence length="290" mass="31403">MESTEDQDHNRGDKNTQEAREEHYKGDDASSVVSQESLLRTTEGENQGSDVTSNTNDLLPKASSDGETVHNNSSANVAENEEKGKEPSNISDSNSVVTELSNQQEHKNSLATENLEATHSKAGTLETSISSQQHGMDSHDQNAILMTKTSNEGEQNMEKVLSEKIENSSTSTKAENEITKGEYTDSSMNPKIVKPVQENIIYEKTTAKNKEVSSSSNGNDVQTDQSENSEKIAGKEDSSVSSNTSKSIIEAQNNESDSSLLQEVKEARTDLGTLPEVETQGKNSGNVATE</sequence>
<feature type="compositionally biased region" description="Polar residues" evidence="1">
    <location>
        <begin position="31"/>
        <end position="57"/>
    </location>
</feature>
<dbReference type="AlphaFoldDB" id="A0A7J7L7Q2"/>
<name>A0A7J7L7Q2_9MAGN</name>
<feature type="region of interest" description="Disordered" evidence="1">
    <location>
        <begin position="205"/>
        <end position="290"/>
    </location>
</feature>